<protein>
    <submittedName>
        <fullName evidence="3">Outer membrane porin protein 32 putative 3-hydroxyphenylpropionic acid porine</fullName>
    </submittedName>
</protein>
<dbReference type="KEGG" id="cfu:CFU_3714"/>
<accession>G0ADJ6</accession>
<sequence length="133" mass="13908">MLALLGLLKAESAWSVMLLASPAYAVMGTTTVLLYLSNVGAAKQGLVRMPNLTGTTPSRIGFRGIEDLGNGLKGIFMLENGFAPDSGALNQGGRLFGRVSYVGLSGQLSADSDSSRRVYRASFSCISCIKASP</sequence>
<dbReference type="InterPro" id="IPR023614">
    <property type="entry name" value="Porin_dom_sf"/>
</dbReference>
<name>G0ADJ6_COLFT</name>
<dbReference type="SUPFAM" id="SSF56935">
    <property type="entry name" value="Porins"/>
    <property type="match status" value="1"/>
</dbReference>
<dbReference type="InterPro" id="IPR033900">
    <property type="entry name" value="Gram_neg_porin_domain"/>
</dbReference>
<dbReference type="Pfam" id="PF13609">
    <property type="entry name" value="Porin_4"/>
    <property type="match status" value="1"/>
</dbReference>
<gene>
    <name evidence="3" type="ordered locus">CFU_3714</name>
</gene>
<evidence type="ECO:0000313" key="4">
    <source>
        <dbReference type="Proteomes" id="UP000008392"/>
    </source>
</evidence>
<evidence type="ECO:0000256" key="1">
    <source>
        <dbReference type="SAM" id="Phobius"/>
    </source>
</evidence>
<reference evidence="3 4" key="4">
    <citation type="journal article" date="2010" name="Environ. Microbiol.">
        <title>The bacterial genus Collimonas: mycophagy, weathering and other adaptive solutions to life in oligotrophic soil environments.</title>
        <authorList>
            <person name="Leveau J.H."/>
            <person name="Uroz S."/>
            <person name="de Boer W."/>
        </authorList>
    </citation>
    <scope>NUCLEOTIDE SEQUENCE [LARGE SCALE GENOMIC DNA]</scope>
    <source>
        <strain evidence="3 4">Ter331</strain>
    </source>
</reference>
<evidence type="ECO:0000313" key="3">
    <source>
        <dbReference type="EMBL" id="AEK63538.1"/>
    </source>
</evidence>
<organism evidence="3 4">
    <name type="scientific">Collimonas fungivorans (strain Ter331)</name>
    <dbReference type="NCBI Taxonomy" id="1005048"/>
    <lineage>
        <taxon>Bacteria</taxon>
        <taxon>Pseudomonadati</taxon>
        <taxon>Pseudomonadota</taxon>
        <taxon>Betaproteobacteria</taxon>
        <taxon>Burkholderiales</taxon>
        <taxon>Oxalobacteraceae</taxon>
        <taxon>Collimonas</taxon>
    </lineage>
</organism>
<dbReference type="STRING" id="1005048.CFU_3714"/>
<dbReference type="GO" id="GO:0015288">
    <property type="term" value="F:porin activity"/>
    <property type="evidence" value="ECO:0007669"/>
    <property type="project" value="InterPro"/>
</dbReference>
<reference evidence="3 4" key="1">
    <citation type="journal article" date="2004" name="Environ. Microbiol.">
        <title>Phylogeny-function analysis of (meta)genomic libraries: screening for expression of ribosomal RNA genes by large-insert library fluorescent in situ hybridization (LIL-FISH).</title>
        <authorList>
            <person name="Leveau J.H."/>
            <person name="Gerards S."/>
            <person name="de Boer W."/>
            <person name="van Veen J.A."/>
        </authorList>
    </citation>
    <scope>NUCLEOTIDE SEQUENCE [LARGE SCALE GENOMIC DNA]</scope>
    <source>
        <strain evidence="3 4">Ter331</strain>
    </source>
</reference>
<reference evidence="3 4" key="5">
    <citation type="journal article" date="2011" name="ISME J.">
        <title>Dual transcriptional profiling of a bacterial/fungal confrontation: Collimonas fungivorans versus Aspergillus niger.</title>
        <authorList>
            <person name="Mela F."/>
            <person name="Fritsche K."/>
            <person name="de Boer W."/>
            <person name="van Veen J.A."/>
            <person name="de Graaff L.H."/>
            <person name="van den Berg M."/>
            <person name="Leveau J.H."/>
        </authorList>
    </citation>
    <scope>NUCLEOTIDE SEQUENCE [LARGE SCALE GENOMIC DNA]</scope>
    <source>
        <strain evidence="3 4">Ter331</strain>
    </source>
</reference>
<proteinExistence type="predicted"/>
<keyword evidence="1" id="KW-0472">Membrane</keyword>
<dbReference type="GO" id="GO:0016020">
    <property type="term" value="C:membrane"/>
    <property type="evidence" value="ECO:0007669"/>
    <property type="project" value="InterPro"/>
</dbReference>
<dbReference type="AlphaFoldDB" id="G0ADJ6"/>
<dbReference type="HOGENOM" id="CLU_1903095_0_0_4"/>
<reference evidence="4" key="6">
    <citation type="submission" date="2011-05" db="EMBL/GenBank/DDBJ databases">
        <title>Complete sequence of Collimonas fungivorans Ter331.</title>
        <authorList>
            <person name="Leveau J.H."/>
        </authorList>
    </citation>
    <scope>NUCLEOTIDE SEQUENCE [LARGE SCALE GENOMIC DNA]</scope>
    <source>
        <strain evidence="4">Ter331</strain>
    </source>
</reference>
<keyword evidence="1" id="KW-0812">Transmembrane</keyword>
<dbReference type="CDD" id="cd00342">
    <property type="entry name" value="gram_neg_porins"/>
    <property type="match status" value="1"/>
</dbReference>
<dbReference type="Proteomes" id="UP000008392">
    <property type="component" value="Chromosome"/>
</dbReference>
<keyword evidence="4" id="KW-1185">Reference proteome</keyword>
<evidence type="ECO:0000259" key="2">
    <source>
        <dbReference type="Pfam" id="PF13609"/>
    </source>
</evidence>
<dbReference type="eggNOG" id="COG3203">
    <property type="taxonomic scope" value="Bacteria"/>
</dbReference>
<reference evidence="3 4" key="2">
    <citation type="journal article" date="2006" name="J. Microbiol. Methods">
        <title>Genomic flank-sequencing of plasposon insertion sites for rapid identification of functional genes.</title>
        <authorList>
            <person name="Leveau J.H."/>
            <person name="Gerards S."/>
            <person name="Fritsche K."/>
            <person name="Zondag G."/>
            <person name="van Veen J.A."/>
        </authorList>
    </citation>
    <scope>NUCLEOTIDE SEQUENCE [LARGE SCALE GENOMIC DNA]</scope>
    <source>
        <strain evidence="3 4">Ter331</strain>
    </source>
</reference>
<feature type="domain" description="Porin" evidence="2">
    <location>
        <begin position="37"/>
        <end position="107"/>
    </location>
</feature>
<feature type="transmembrane region" description="Helical" evidence="1">
    <location>
        <begin position="12"/>
        <end position="36"/>
    </location>
</feature>
<dbReference type="Gene3D" id="2.40.160.10">
    <property type="entry name" value="Porin"/>
    <property type="match status" value="1"/>
</dbReference>
<keyword evidence="1" id="KW-1133">Transmembrane helix</keyword>
<dbReference type="EMBL" id="CP002745">
    <property type="protein sequence ID" value="AEK63538.1"/>
    <property type="molecule type" value="Genomic_DNA"/>
</dbReference>
<reference evidence="3 4" key="3">
    <citation type="journal article" date="2008" name="FEMS Microbiol. Ecol.">
        <title>Identification and characterization of genes underlying chitinolysis in Collimonas fungivorans Ter331.</title>
        <authorList>
            <person name="Fritsche K."/>
            <person name="de Boer W."/>
            <person name="Gerards S."/>
            <person name="van den Berg M."/>
            <person name="van Veen J.A."/>
            <person name="Leveau J.H."/>
        </authorList>
    </citation>
    <scope>NUCLEOTIDE SEQUENCE [LARGE SCALE GENOMIC DNA]</scope>
    <source>
        <strain evidence="3 4">Ter331</strain>
    </source>
</reference>